<accession>A0ABT5WM00</accession>
<organism evidence="1 2">
    <name type="scientific">Novosphingobium album</name>
    <name type="common">ex Liu et al. 2023</name>
    <dbReference type="NCBI Taxonomy" id="3031130"/>
    <lineage>
        <taxon>Bacteria</taxon>
        <taxon>Pseudomonadati</taxon>
        <taxon>Pseudomonadota</taxon>
        <taxon>Alphaproteobacteria</taxon>
        <taxon>Sphingomonadales</taxon>
        <taxon>Sphingomonadaceae</taxon>
        <taxon>Novosphingobium</taxon>
    </lineage>
</organism>
<dbReference type="InterPro" id="IPR011009">
    <property type="entry name" value="Kinase-like_dom_sf"/>
</dbReference>
<evidence type="ECO:0008006" key="3">
    <source>
        <dbReference type="Google" id="ProtNLM"/>
    </source>
</evidence>
<evidence type="ECO:0000313" key="1">
    <source>
        <dbReference type="EMBL" id="MDE8651069.1"/>
    </source>
</evidence>
<evidence type="ECO:0000313" key="2">
    <source>
        <dbReference type="Proteomes" id="UP001216253"/>
    </source>
</evidence>
<keyword evidence="2" id="KW-1185">Reference proteome</keyword>
<dbReference type="EMBL" id="JARESE010000013">
    <property type="protein sequence ID" value="MDE8651069.1"/>
    <property type="molecule type" value="Genomic_DNA"/>
</dbReference>
<name>A0ABT5WM00_9SPHN</name>
<gene>
    <name evidence="1" type="ORF">PYV00_04960</name>
</gene>
<comment type="caution">
    <text evidence="1">The sequence shown here is derived from an EMBL/GenBank/DDBJ whole genome shotgun (WGS) entry which is preliminary data.</text>
</comment>
<reference evidence="1 2" key="1">
    <citation type="submission" date="2023-03" db="EMBL/GenBank/DDBJ databases">
        <title>NovoSphingobium album sp. nov. isolated from polycyclic aromatic hydrocarbons- and heavy-metal polluted soil.</title>
        <authorList>
            <person name="Liu Z."/>
            <person name="Wang K."/>
        </authorList>
    </citation>
    <scope>NUCLEOTIDE SEQUENCE [LARGE SCALE GENOMIC DNA]</scope>
    <source>
        <strain evidence="1 2">H3SJ31-1</strain>
    </source>
</reference>
<sequence length="436" mass="48022">MPIPSPVPEPVMVDRVRGDHTGLVIPAHEAALREDGAAFLTRAFRAFGALADDNAVTRIVRLDRCPGGSTGAKFFLTVAYARSDPALKTELFVKFSRDFADVRRDHPGRYEMASEAPFMALSRRPGFPIAVAEACFADYEMATGTGLVITERVPYGEGRIEPHRPKTLDFQTMDDPLPYYRATVTALARLAGAHKSGRLSPDIEAEFPFDRVAGSADPIRYDAAALRAELAYCRDFVLACPQHFPDDVRDPAFLDRMAREALHIREHEAAIQHFLTGDPAMIALCHWNAHIDNCFFWREGAALRCGLIDWGRVGQITFGSALWGGLSAAHHDIWDRHLDELLALFASEYQRAGGPAITVAALERHLMVHIATMGVARVLAFPEIVTFRCPQVAGASGPRDPAILAIDPARNCLHVFTVFLKLWARRDFGASVAAIL</sequence>
<protein>
    <recommendedName>
        <fullName evidence="3">Aminoglycoside phosphotransferase domain-containing protein</fullName>
    </recommendedName>
</protein>
<proteinExistence type="predicted"/>
<dbReference type="Proteomes" id="UP001216253">
    <property type="component" value="Unassembled WGS sequence"/>
</dbReference>
<dbReference type="SUPFAM" id="SSF56112">
    <property type="entry name" value="Protein kinase-like (PK-like)"/>
    <property type="match status" value="1"/>
</dbReference>